<proteinExistence type="predicted"/>
<organism evidence="1 2">
    <name type="scientific">Micromonospora globbae</name>
    <dbReference type="NCBI Taxonomy" id="1894969"/>
    <lineage>
        <taxon>Bacteria</taxon>
        <taxon>Bacillati</taxon>
        <taxon>Actinomycetota</taxon>
        <taxon>Actinomycetes</taxon>
        <taxon>Micromonosporales</taxon>
        <taxon>Micromonosporaceae</taxon>
        <taxon>Micromonospora</taxon>
    </lineage>
</organism>
<dbReference type="RefSeq" id="WP_120329199.1">
    <property type="nucleotide sequence ID" value="NZ_RAQQ01000010.1"/>
</dbReference>
<accession>A0A420F0A1</accession>
<sequence length="372" mass="40380">MAGDLLLGREVSVHYGQMYAESAGHEFQGGMAASFQGQVNGLCGAAVPGFVFLLTGTHTGRVGVAVELHRREPVLDDRWEDVVEVSFGLDGDGLTLTEWGGGGSYPLAVPGGAYRVRYCARGMTAGRRGGVPEKGHPPWDHYLLQLWPAPPAPDRVVRESTAAAAYWHRWARSLPPPPTPEQIAERERREAEARRRREADLRAAADRRRWGDRVPNDRLRRVGGNVWGMERVDMDLVFALAEADERTLRAVARWAAESAYAAAGLTDRPWVAPALAALRDGRPLPPPFDDPLTVWRHLDGAALTTVRAYDGTHPRVSQQHAALPALFGAVEPDPLQAALDALFAAVVTHGEGFPGLLAEVRRAFPQLTAGGG</sequence>
<comment type="caution">
    <text evidence="1">The sequence shown here is derived from an EMBL/GenBank/DDBJ whole genome shotgun (WGS) entry which is preliminary data.</text>
</comment>
<reference evidence="1 2" key="1">
    <citation type="journal article" date="2018" name="Int. J. Syst. Evol. Microbiol.">
        <title>Micromonospora globbae sp. nov., an endophytic actinomycete isolated from roots of Globba winitii C. H. Wright.</title>
        <authorList>
            <person name="Kuncharoen N."/>
            <person name="Pittayakhajonwut P."/>
            <person name="Tanasupawat S."/>
        </authorList>
    </citation>
    <scope>NUCLEOTIDE SEQUENCE [LARGE SCALE GENOMIC DNA]</scope>
    <source>
        <strain evidence="1 2">WPS1-2</strain>
    </source>
</reference>
<name>A0A420F0A1_9ACTN</name>
<dbReference type="AlphaFoldDB" id="A0A420F0A1"/>
<protein>
    <submittedName>
        <fullName evidence="1">Uncharacterized protein</fullName>
    </submittedName>
</protein>
<dbReference type="EMBL" id="RAQQ01000010">
    <property type="protein sequence ID" value="RKF26403.1"/>
    <property type="molecule type" value="Genomic_DNA"/>
</dbReference>
<dbReference type="OrthoDB" id="4485313at2"/>
<evidence type="ECO:0000313" key="2">
    <source>
        <dbReference type="Proteomes" id="UP000285744"/>
    </source>
</evidence>
<dbReference type="Proteomes" id="UP000285744">
    <property type="component" value="Unassembled WGS sequence"/>
</dbReference>
<evidence type="ECO:0000313" key="1">
    <source>
        <dbReference type="EMBL" id="RKF26403.1"/>
    </source>
</evidence>
<gene>
    <name evidence="1" type="ORF">D7I43_15435</name>
</gene>